<dbReference type="AlphaFoldDB" id="A0A4U1JIQ1"/>
<dbReference type="PROSITE" id="PS50883">
    <property type="entry name" value="EAL"/>
    <property type="match status" value="1"/>
</dbReference>
<feature type="region of interest" description="Disordered" evidence="1">
    <location>
        <begin position="1"/>
        <end position="29"/>
    </location>
</feature>
<reference evidence="3 4" key="1">
    <citation type="submission" date="2019-04" db="EMBL/GenBank/DDBJ databases">
        <title>Draft Whole-Genome sequence of the purple photosynthetic bacterium Rhodobacter capsulatus SP108 with an indigenous class A beta-lactamase.</title>
        <authorList>
            <person name="Robertson S."/>
            <person name="Meyer T.E."/>
            <person name="Kyndt J.A."/>
        </authorList>
    </citation>
    <scope>NUCLEOTIDE SEQUENCE [LARGE SCALE GENOMIC DNA]</scope>
    <source>
        <strain evidence="3 4">SP108</strain>
    </source>
</reference>
<feature type="domain" description="EAL" evidence="2">
    <location>
        <begin position="1"/>
        <end position="45"/>
    </location>
</feature>
<gene>
    <name evidence="3" type="ORF">FBT96_20325</name>
</gene>
<evidence type="ECO:0000313" key="3">
    <source>
        <dbReference type="EMBL" id="TKD12534.1"/>
    </source>
</evidence>
<accession>A0A4U1JIQ1</accession>
<evidence type="ECO:0000313" key="4">
    <source>
        <dbReference type="Proteomes" id="UP000310597"/>
    </source>
</evidence>
<dbReference type="InterPro" id="IPR001633">
    <property type="entry name" value="EAL_dom"/>
</dbReference>
<organism evidence="3 4">
    <name type="scientific">Rhodobacter capsulatus</name>
    <name type="common">Rhodopseudomonas capsulata</name>
    <dbReference type="NCBI Taxonomy" id="1061"/>
    <lineage>
        <taxon>Bacteria</taxon>
        <taxon>Pseudomonadati</taxon>
        <taxon>Pseudomonadota</taxon>
        <taxon>Alphaproteobacteria</taxon>
        <taxon>Rhodobacterales</taxon>
        <taxon>Rhodobacter group</taxon>
        <taxon>Rhodobacter</taxon>
    </lineage>
</organism>
<dbReference type="Proteomes" id="UP000310597">
    <property type="component" value="Unassembled WGS sequence"/>
</dbReference>
<protein>
    <recommendedName>
        <fullName evidence="2">EAL domain-containing protein</fullName>
    </recommendedName>
</protein>
<comment type="caution">
    <text evidence="3">The sequence shown here is derived from an EMBL/GenBank/DDBJ whole genome shotgun (WGS) entry which is preliminary data.</text>
</comment>
<dbReference type="EMBL" id="SWJZ01000156">
    <property type="protein sequence ID" value="TKD12534.1"/>
    <property type="molecule type" value="Genomic_DNA"/>
</dbReference>
<dbReference type="RefSeq" id="WP_136909886.1">
    <property type="nucleotide sequence ID" value="NZ_SWJZ01000156.1"/>
</dbReference>
<dbReference type="OrthoDB" id="9813903at2"/>
<feature type="compositionally biased region" description="Basic residues" evidence="1">
    <location>
        <begin position="17"/>
        <end position="29"/>
    </location>
</feature>
<name>A0A4U1JIQ1_RHOCA</name>
<sequence>MLAEGIETEAQNDWLHRHGHAPGKGHRFGKLREGCALDSRDASEHVLRAADGSPTASLRFPDSRRVEIAPAWPGRGNAVKRKEGA</sequence>
<proteinExistence type="predicted"/>
<evidence type="ECO:0000259" key="2">
    <source>
        <dbReference type="PROSITE" id="PS50883"/>
    </source>
</evidence>
<evidence type="ECO:0000256" key="1">
    <source>
        <dbReference type="SAM" id="MobiDB-lite"/>
    </source>
</evidence>